<dbReference type="Pfam" id="PF17876">
    <property type="entry name" value="CSD2"/>
    <property type="match status" value="1"/>
</dbReference>
<dbReference type="InterPro" id="IPR012340">
    <property type="entry name" value="NA-bd_OB-fold"/>
</dbReference>
<dbReference type="HAMAP" id="MF_01895">
    <property type="entry name" value="RNase_R"/>
    <property type="match status" value="1"/>
</dbReference>
<dbReference type="Proteomes" id="UP000199026">
    <property type="component" value="Unassembled WGS sequence"/>
</dbReference>
<dbReference type="EC" id="3.1.13.1" evidence="7"/>
<evidence type="ECO:0000256" key="2">
    <source>
        <dbReference type="ARBA" id="ARBA00022490"/>
    </source>
</evidence>
<dbReference type="STRING" id="576131.SAMN05444486_101211"/>
<keyword evidence="6 7" id="KW-0694">RNA-binding</keyword>
<dbReference type="InterPro" id="IPR050180">
    <property type="entry name" value="RNR_Ribonuclease"/>
</dbReference>
<comment type="function">
    <text evidence="7">3'-5' exoribonuclease that releases 5'-nucleoside monophosphates and is involved in maturation of structured RNAs.</text>
</comment>
<evidence type="ECO:0000256" key="7">
    <source>
        <dbReference type="HAMAP-Rule" id="MF_01895"/>
    </source>
</evidence>
<keyword evidence="5 7" id="KW-0269">Exonuclease</keyword>
<dbReference type="EMBL" id="FNPR01000001">
    <property type="protein sequence ID" value="SDY10390.1"/>
    <property type="molecule type" value="Genomic_DNA"/>
</dbReference>
<feature type="compositionally biased region" description="Basic residues" evidence="8">
    <location>
        <begin position="726"/>
        <end position="754"/>
    </location>
</feature>
<dbReference type="CDD" id="cd04471">
    <property type="entry name" value="S1_RNase_R"/>
    <property type="match status" value="1"/>
</dbReference>
<dbReference type="SMART" id="SM00316">
    <property type="entry name" value="S1"/>
    <property type="match status" value="1"/>
</dbReference>
<dbReference type="SMART" id="SM00955">
    <property type="entry name" value="RNB"/>
    <property type="match status" value="1"/>
</dbReference>
<dbReference type="GO" id="GO:0003723">
    <property type="term" value="F:RNA binding"/>
    <property type="evidence" value="ECO:0007669"/>
    <property type="project" value="UniProtKB-UniRule"/>
</dbReference>
<organism evidence="10 11">
    <name type="scientific">Lentibacter algarum</name>
    <dbReference type="NCBI Taxonomy" id="576131"/>
    <lineage>
        <taxon>Bacteria</taxon>
        <taxon>Pseudomonadati</taxon>
        <taxon>Pseudomonadota</taxon>
        <taxon>Alphaproteobacteria</taxon>
        <taxon>Rhodobacterales</taxon>
        <taxon>Roseobacteraceae</taxon>
        <taxon>Lentibacter</taxon>
    </lineage>
</organism>
<evidence type="ECO:0000256" key="3">
    <source>
        <dbReference type="ARBA" id="ARBA00022722"/>
    </source>
</evidence>
<dbReference type="SUPFAM" id="SSF50249">
    <property type="entry name" value="Nucleic acid-binding proteins"/>
    <property type="match status" value="2"/>
</dbReference>
<protein>
    <recommendedName>
        <fullName evidence="7">Ribonuclease R</fullName>
        <shortName evidence="7">RNase R</shortName>
        <ecNumber evidence="7">3.1.13.1</ecNumber>
    </recommendedName>
</protein>
<dbReference type="OrthoDB" id="9764149at2"/>
<comment type="subcellular location">
    <subcellularLocation>
        <location evidence="7">Cytoplasm</location>
    </subcellularLocation>
</comment>
<sequence>MNKLPSKEEILTWISENPTQTAKRDIAKAFGIKGARRIDLKRIMKELEDEGHLKRRKKTYRDSDKLSPVSVLRVAGPTADGDLMAEPLEWQGEGDMPKIMMITKASDPALGAGDQILARLTQVTGEPYAYEGRLIRRIGTNPTLVLGIYRAGSDGGRILPIDKGEQKEWTVDAGSVNGAKDGELVEGAYIGPKARMGLPKARIVNRLGDPSAPRAVSLIAIHQHGIPDRFPDAVIAEADAMKPAGLKGREDLRELPLVTIDPHDARDHDDACYAEADTDPKNKGGHIIWVAIADVAHYVRPGTQLDREARKRGNSSYFPDRVVPMLPDRLSGDLCSLHEGVPRACIALRMQVDAQGTKLSHSFVRGLMKSPASLNYQEVQAAQDGAPNEKCAPLMEEVIAPLYEAYYALRTARAVRQPLELDLPERKIVLNDEGEVVSIDYAERLDAHRMIEEFMVLANVCAAEELIARKTAQLFRVHEEPSTEKLDALREVAQASGLTLAKGQVLKTMHLNTLLKQAEGMEEAELINMSTLRSMTQAYYSPENFSHFGLALKAYSHFTSPIRRYADLIVHRALVSSHGWGDDGLTSEDEADLTETAQHISATERRSMLAERDTTDRYLASYLNKRVGEAFDGKVSGIARFGIFVKLDETGADGLVPMRELGREFFNYDADRGVLIGSETRREINLGLRVKVKLAEAAPVTGGIVLELLELDGRAVDKGRGNGPRGRGKPPKRAQVKAKIKGDKTKRKIERKRK</sequence>
<dbReference type="GO" id="GO:0005829">
    <property type="term" value="C:cytosol"/>
    <property type="evidence" value="ECO:0007669"/>
    <property type="project" value="TreeGrafter"/>
</dbReference>
<feature type="domain" description="S1 motif" evidence="9">
    <location>
        <begin position="628"/>
        <end position="709"/>
    </location>
</feature>
<dbReference type="InterPro" id="IPR001900">
    <property type="entry name" value="RNase_II/R"/>
</dbReference>
<dbReference type="RefSeq" id="WP_089887127.1">
    <property type="nucleotide sequence ID" value="NZ_CALJFH010000003.1"/>
</dbReference>
<accession>A0A1H3H4Z1</accession>
<evidence type="ECO:0000259" key="9">
    <source>
        <dbReference type="PROSITE" id="PS50126"/>
    </source>
</evidence>
<dbReference type="NCBIfam" id="TIGR02063">
    <property type="entry name" value="RNase_R"/>
    <property type="match status" value="1"/>
</dbReference>
<dbReference type="PANTHER" id="PTHR23355:SF9">
    <property type="entry name" value="DIS3-LIKE EXONUCLEASE 2"/>
    <property type="match status" value="1"/>
</dbReference>
<name>A0A1H3H4Z1_9RHOB</name>
<dbReference type="InterPro" id="IPR040476">
    <property type="entry name" value="CSD2"/>
</dbReference>
<keyword evidence="2 7" id="KW-0963">Cytoplasm</keyword>
<evidence type="ECO:0000256" key="8">
    <source>
        <dbReference type="SAM" id="MobiDB-lite"/>
    </source>
</evidence>
<dbReference type="Pfam" id="PF00575">
    <property type="entry name" value="S1"/>
    <property type="match status" value="1"/>
</dbReference>
<dbReference type="GeneID" id="78123018"/>
<evidence type="ECO:0000256" key="1">
    <source>
        <dbReference type="ARBA" id="ARBA00001849"/>
    </source>
</evidence>
<dbReference type="GO" id="GO:0006402">
    <property type="term" value="P:mRNA catabolic process"/>
    <property type="evidence" value="ECO:0007669"/>
    <property type="project" value="TreeGrafter"/>
</dbReference>
<dbReference type="InterPro" id="IPR022966">
    <property type="entry name" value="RNase_II/R_CS"/>
</dbReference>
<feature type="region of interest" description="Disordered" evidence="8">
    <location>
        <begin position="717"/>
        <end position="754"/>
    </location>
</feature>
<dbReference type="GO" id="GO:0008859">
    <property type="term" value="F:exoribonuclease II activity"/>
    <property type="evidence" value="ECO:0007669"/>
    <property type="project" value="UniProtKB-UniRule"/>
</dbReference>
<dbReference type="PANTHER" id="PTHR23355">
    <property type="entry name" value="RIBONUCLEASE"/>
    <property type="match status" value="1"/>
</dbReference>
<comment type="similarity">
    <text evidence="7">Belongs to the RNR ribonuclease family. RNase R subfamily.</text>
</comment>
<dbReference type="InterPro" id="IPR004476">
    <property type="entry name" value="RNase_II/RNase_R"/>
</dbReference>
<keyword evidence="11" id="KW-1185">Reference proteome</keyword>
<reference evidence="10 11" key="1">
    <citation type="submission" date="2016-10" db="EMBL/GenBank/DDBJ databases">
        <authorList>
            <person name="de Groot N.N."/>
        </authorList>
    </citation>
    <scope>NUCLEOTIDE SEQUENCE [LARGE SCALE GENOMIC DNA]</scope>
    <source>
        <strain evidence="10 11">DSM 24677</strain>
    </source>
</reference>
<dbReference type="InterPro" id="IPR003029">
    <property type="entry name" value="S1_domain"/>
</dbReference>
<dbReference type="PROSITE" id="PS50126">
    <property type="entry name" value="S1"/>
    <property type="match status" value="1"/>
</dbReference>
<evidence type="ECO:0000256" key="6">
    <source>
        <dbReference type="ARBA" id="ARBA00022884"/>
    </source>
</evidence>
<keyword evidence="4 7" id="KW-0378">Hydrolase</keyword>
<evidence type="ECO:0000313" key="11">
    <source>
        <dbReference type="Proteomes" id="UP000199026"/>
    </source>
</evidence>
<dbReference type="InterPro" id="IPR011805">
    <property type="entry name" value="RNase_R"/>
</dbReference>
<evidence type="ECO:0000313" key="10">
    <source>
        <dbReference type="EMBL" id="SDY10390.1"/>
    </source>
</evidence>
<keyword evidence="3 7" id="KW-0540">Nuclease</keyword>
<dbReference type="AlphaFoldDB" id="A0A1H3H4Z1"/>
<gene>
    <name evidence="7" type="primary">rnr</name>
    <name evidence="10" type="ORF">SAMN05444486_101211</name>
</gene>
<dbReference type="NCBIfam" id="TIGR00358">
    <property type="entry name" value="3_prime_RNase"/>
    <property type="match status" value="1"/>
</dbReference>
<dbReference type="PROSITE" id="PS01175">
    <property type="entry name" value="RIBONUCLEASE_II"/>
    <property type="match status" value="1"/>
</dbReference>
<dbReference type="Pfam" id="PF00773">
    <property type="entry name" value="RNB"/>
    <property type="match status" value="1"/>
</dbReference>
<dbReference type="Gene3D" id="2.40.50.140">
    <property type="entry name" value="Nucleic acid-binding proteins"/>
    <property type="match status" value="1"/>
</dbReference>
<comment type="catalytic activity">
    <reaction evidence="1 7">
        <text>Exonucleolytic cleavage in the 3'- to 5'-direction to yield nucleoside 5'-phosphates.</text>
        <dbReference type="EC" id="3.1.13.1"/>
    </reaction>
</comment>
<evidence type="ECO:0000256" key="5">
    <source>
        <dbReference type="ARBA" id="ARBA00022839"/>
    </source>
</evidence>
<proteinExistence type="inferred from homology"/>
<evidence type="ECO:0000256" key="4">
    <source>
        <dbReference type="ARBA" id="ARBA00022801"/>
    </source>
</evidence>